<dbReference type="PANTHER" id="PTHR16301:SF20">
    <property type="entry name" value="IMPACT FAMILY MEMBER YIGZ"/>
    <property type="match status" value="1"/>
</dbReference>
<organism evidence="4 5">
    <name type="scientific">Fodinibius salipaludis</name>
    <dbReference type="NCBI Taxonomy" id="2032627"/>
    <lineage>
        <taxon>Bacteria</taxon>
        <taxon>Pseudomonadati</taxon>
        <taxon>Balneolota</taxon>
        <taxon>Balneolia</taxon>
        <taxon>Balneolales</taxon>
        <taxon>Balneolaceae</taxon>
        <taxon>Fodinibius</taxon>
    </lineage>
</organism>
<dbReference type="InterPro" id="IPR001498">
    <property type="entry name" value="Impact_N"/>
</dbReference>
<dbReference type="InterPro" id="IPR020568">
    <property type="entry name" value="Ribosomal_Su5_D2-typ_SF"/>
</dbReference>
<dbReference type="Proteomes" id="UP000218831">
    <property type="component" value="Unassembled WGS sequence"/>
</dbReference>
<evidence type="ECO:0000313" key="5">
    <source>
        <dbReference type="Proteomes" id="UP000218831"/>
    </source>
</evidence>
<dbReference type="PANTHER" id="PTHR16301">
    <property type="entry name" value="IMPACT-RELATED"/>
    <property type="match status" value="1"/>
</dbReference>
<evidence type="ECO:0000259" key="2">
    <source>
        <dbReference type="Pfam" id="PF01205"/>
    </source>
</evidence>
<dbReference type="Pfam" id="PF09186">
    <property type="entry name" value="DUF1949"/>
    <property type="match status" value="1"/>
</dbReference>
<keyword evidence="5" id="KW-1185">Reference proteome</keyword>
<dbReference type="SUPFAM" id="SSF54980">
    <property type="entry name" value="EF-G C-terminal domain-like"/>
    <property type="match status" value="1"/>
</dbReference>
<dbReference type="InterPro" id="IPR020569">
    <property type="entry name" value="UPF0029_Impact_CS"/>
</dbReference>
<sequence length="207" mass="23205">MKTVQQNYQSSFREKGSKFIGYLFPTSSKEDFENKLADIQSKYPDATHHCYAWRINPINIEEFTQDDGEPSGTAGLPILNKLKSYEMINCGCVVIRYYGGTNLGTSGLIKAYGKSAELSLEKASLKTVVPTKNFDITYPYDQQNEIDQLKNNFDLKEVDAQYTEKVTLTLACRAKQAEAFKQALLQLEHKGISVTDNGSGFVTLNTN</sequence>
<accession>A0A2A2G9T0</accession>
<dbReference type="OrthoDB" id="9813771at2"/>
<dbReference type="Gene3D" id="3.30.70.240">
    <property type="match status" value="1"/>
</dbReference>
<dbReference type="InterPro" id="IPR036956">
    <property type="entry name" value="Impact_N_sf"/>
</dbReference>
<dbReference type="EMBL" id="NSKE01000007">
    <property type="protein sequence ID" value="PAU93607.1"/>
    <property type="molecule type" value="Genomic_DNA"/>
</dbReference>
<dbReference type="InterPro" id="IPR023582">
    <property type="entry name" value="Impact"/>
</dbReference>
<feature type="domain" description="UPF0029" evidence="3">
    <location>
        <begin position="136"/>
        <end position="184"/>
    </location>
</feature>
<dbReference type="RefSeq" id="WP_095606798.1">
    <property type="nucleotide sequence ID" value="NZ_NSKE01000007.1"/>
</dbReference>
<comment type="similarity">
    <text evidence="1">Belongs to the IMPACT family.</text>
</comment>
<evidence type="ECO:0000256" key="1">
    <source>
        <dbReference type="ARBA" id="ARBA00007665"/>
    </source>
</evidence>
<dbReference type="GO" id="GO:0005737">
    <property type="term" value="C:cytoplasm"/>
    <property type="evidence" value="ECO:0007669"/>
    <property type="project" value="TreeGrafter"/>
</dbReference>
<comment type="caution">
    <text evidence="4">The sequence shown here is derived from an EMBL/GenBank/DDBJ whole genome shotgun (WGS) entry which is preliminary data.</text>
</comment>
<evidence type="ECO:0000313" key="4">
    <source>
        <dbReference type="EMBL" id="PAU93607.1"/>
    </source>
</evidence>
<dbReference type="GO" id="GO:0006446">
    <property type="term" value="P:regulation of translational initiation"/>
    <property type="evidence" value="ECO:0007669"/>
    <property type="project" value="TreeGrafter"/>
</dbReference>
<proteinExistence type="inferred from homology"/>
<reference evidence="4 5" key="1">
    <citation type="submission" date="2017-08" db="EMBL/GenBank/DDBJ databases">
        <title>Aliifodinibius alkalisoli sp. nov., isolated from saline alkaline soil.</title>
        <authorList>
            <person name="Liu D."/>
            <person name="Zhang G."/>
        </authorList>
    </citation>
    <scope>NUCLEOTIDE SEQUENCE [LARGE SCALE GENOMIC DNA]</scope>
    <source>
        <strain evidence="4 5">WN023</strain>
    </source>
</reference>
<dbReference type="Gene3D" id="3.30.230.30">
    <property type="entry name" value="Impact, N-terminal domain"/>
    <property type="match status" value="1"/>
</dbReference>
<dbReference type="Pfam" id="PF01205">
    <property type="entry name" value="Impact_N"/>
    <property type="match status" value="1"/>
</dbReference>
<gene>
    <name evidence="4" type="ORF">CK503_10655</name>
</gene>
<dbReference type="PROSITE" id="PS00910">
    <property type="entry name" value="UPF0029"/>
    <property type="match status" value="1"/>
</dbReference>
<feature type="domain" description="Impact N-terminal" evidence="2">
    <location>
        <begin position="15"/>
        <end position="118"/>
    </location>
</feature>
<dbReference type="InterPro" id="IPR015269">
    <property type="entry name" value="UPF0029_Impact_C"/>
</dbReference>
<protein>
    <recommendedName>
        <fullName evidence="6">YigZ family protein</fullName>
    </recommendedName>
</protein>
<evidence type="ECO:0008006" key="6">
    <source>
        <dbReference type="Google" id="ProtNLM"/>
    </source>
</evidence>
<dbReference type="SUPFAM" id="SSF54211">
    <property type="entry name" value="Ribosomal protein S5 domain 2-like"/>
    <property type="match status" value="1"/>
</dbReference>
<dbReference type="InterPro" id="IPR035647">
    <property type="entry name" value="EFG_III/V"/>
</dbReference>
<evidence type="ECO:0000259" key="3">
    <source>
        <dbReference type="Pfam" id="PF09186"/>
    </source>
</evidence>
<dbReference type="AlphaFoldDB" id="A0A2A2G9T0"/>
<name>A0A2A2G9T0_9BACT</name>